<protein>
    <submittedName>
        <fullName evidence="2">Membrane protein</fullName>
    </submittedName>
</protein>
<dbReference type="EMBL" id="CTEN01000004">
    <property type="protein sequence ID" value="CQR25789.1"/>
    <property type="molecule type" value="Genomic_DNA"/>
</dbReference>
<dbReference type="Proteomes" id="UP000198604">
    <property type="component" value="Unassembled WGS sequence"/>
</dbReference>
<dbReference type="InterPro" id="IPR025134">
    <property type="entry name" value="DUF4059"/>
</dbReference>
<feature type="transmembrane region" description="Helical" evidence="1">
    <location>
        <begin position="51"/>
        <end position="72"/>
    </location>
</feature>
<proteinExistence type="predicted"/>
<keyword evidence="3" id="KW-1185">Reference proteome</keyword>
<feature type="transmembrane region" description="Helical" evidence="1">
    <location>
        <begin position="6"/>
        <end position="30"/>
    </location>
</feature>
<dbReference type="STRING" id="1608583.BN1356_02135"/>
<accession>A0A0E3WFM6</accession>
<dbReference type="AlphaFoldDB" id="A0A0E3WFM6"/>
<gene>
    <name evidence="2" type="ORF">BN1356_02135</name>
</gene>
<name>A0A0E3WFM6_9STRE</name>
<evidence type="ECO:0000313" key="3">
    <source>
        <dbReference type="Proteomes" id="UP000198604"/>
    </source>
</evidence>
<keyword evidence="1" id="KW-0812">Transmembrane</keyword>
<evidence type="ECO:0000313" key="2">
    <source>
        <dbReference type="EMBL" id="CQR25789.1"/>
    </source>
</evidence>
<keyword evidence="1" id="KW-0472">Membrane</keyword>
<sequence length="75" mass="8627">MLQTILSLYLQSLLFSAIAIVMTSLIWFVFRASKGLDRTLDERKDFLYDLLIINVMTIPIFAFGIIGILLMVKAW</sequence>
<keyword evidence="1" id="KW-1133">Transmembrane helix</keyword>
<evidence type="ECO:0000256" key="1">
    <source>
        <dbReference type="SAM" id="Phobius"/>
    </source>
</evidence>
<dbReference type="RefSeq" id="WP_093651306.1">
    <property type="nucleotide sequence ID" value="NZ_CTEN01000004.1"/>
</dbReference>
<dbReference type="OrthoDB" id="2243356at2"/>
<dbReference type="Pfam" id="PF13268">
    <property type="entry name" value="DUF4059"/>
    <property type="match status" value="1"/>
</dbReference>
<reference evidence="3" key="1">
    <citation type="submission" date="2015-03" db="EMBL/GenBank/DDBJ databases">
        <authorList>
            <person name="Urmite Genomes"/>
        </authorList>
    </citation>
    <scope>NUCLEOTIDE SEQUENCE [LARGE SCALE GENOMIC DNA]</scope>
    <source>
        <strain evidence="3">FF10</strain>
    </source>
</reference>
<organism evidence="2 3">
    <name type="scientific">Streptococcus varani</name>
    <dbReference type="NCBI Taxonomy" id="1608583"/>
    <lineage>
        <taxon>Bacteria</taxon>
        <taxon>Bacillati</taxon>
        <taxon>Bacillota</taxon>
        <taxon>Bacilli</taxon>
        <taxon>Lactobacillales</taxon>
        <taxon>Streptococcaceae</taxon>
        <taxon>Streptococcus</taxon>
    </lineage>
</organism>